<dbReference type="GO" id="GO:0005524">
    <property type="term" value="F:ATP binding"/>
    <property type="evidence" value="ECO:0007669"/>
    <property type="project" value="InterPro"/>
</dbReference>
<dbReference type="AlphaFoldDB" id="A0A067JMK0"/>
<organism evidence="2 3">
    <name type="scientific">Jatropha curcas</name>
    <name type="common">Barbados nut</name>
    <dbReference type="NCBI Taxonomy" id="180498"/>
    <lineage>
        <taxon>Eukaryota</taxon>
        <taxon>Viridiplantae</taxon>
        <taxon>Streptophyta</taxon>
        <taxon>Embryophyta</taxon>
        <taxon>Tracheophyta</taxon>
        <taxon>Spermatophyta</taxon>
        <taxon>Magnoliopsida</taxon>
        <taxon>eudicotyledons</taxon>
        <taxon>Gunneridae</taxon>
        <taxon>Pentapetalae</taxon>
        <taxon>rosids</taxon>
        <taxon>fabids</taxon>
        <taxon>Malpighiales</taxon>
        <taxon>Euphorbiaceae</taxon>
        <taxon>Crotonoideae</taxon>
        <taxon>Jatropheae</taxon>
        <taxon>Jatropha</taxon>
    </lineage>
</organism>
<dbReference type="InterPro" id="IPR011009">
    <property type="entry name" value="Kinase-like_dom_sf"/>
</dbReference>
<dbReference type="GO" id="GO:0004672">
    <property type="term" value="F:protein kinase activity"/>
    <property type="evidence" value="ECO:0007669"/>
    <property type="project" value="InterPro"/>
</dbReference>
<dbReference type="Pfam" id="PF00069">
    <property type="entry name" value="Pkinase"/>
    <property type="match status" value="1"/>
</dbReference>
<keyword evidence="3" id="KW-1185">Reference proteome</keyword>
<evidence type="ECO:0000313" key="2">
    <source>
        <dbReference type="EMBL" id="KDP21210.1"/>
    </source>
</evidence>
<accession>A0A067JMK0</accession>
<name>A0A067JMK0_JATCU</name>
<reference evidence="2 3" key="1">
    <citation type="journal article" date="2014" name="PLoS ONE">
        <title>Global Analysis of Gene Expression Profiles in Physic Nut (Jatropha curcas L.) Seedlings Exposed to Salt Stress.</title>
        <authorList>
            <person name="Zhang L."/>
            <person name="Zhang C."/>
            <person name="Wu P."/>
            <person name="Chen Y."/>
            <person name="Li M."/>
            <person name="Jiang H."/>
            <person name="Wu G."/>
        </authorList>
    </citation>
    <scope>NUCLEOTIDE SEQUENCE [LARGE SCALE GENOMIC DNA]</scope>
    <source>
        <strain evidence="3">cv. GZQX0401</strain>
        <tissue evidence="2">Young leaves</tissue>
    </source>
</reference>
<proteinExistence type="predicted"/>
<dbReference type="EMBL" id="KK915662">
    <property type="protein sequence ID" value="KDP21210.1"/>
    <property type="molecule type" value="Genomic_DNA"/>
</dbReference>
<feature type="domain" description="Protein kinase" evidence="1">
    <location>
        <begin position="1"/>
        <end position="117"/>
    </location>
</feature>
<dbReference type="InterPro" id="IPR000719">
    <property type="entry name" value="Prot_kinase_dom"/>
</dbReference>
<dbReference type="PANTHER" id="PTHR45621">
    <property type="entry name" value="OS01G0588500 PROTEIN-RELATED"/>
    <property type="match status" value="1"/>
</dbReference>
<dbReference type="InterPro" id="IPR050823">
    <property type="entry name" value="Plant_Ser_Thr_Prot_Kinase"/>
</dbReference>
<evidence type="ECO:0000313" key="3">
    <source>
        <dbReference type="Proteomes" id="UP000027138"/>
    </source>
</evidence>
<dbReference type="Proteomes" id="UP000027138">
    <property type="component" value="Unassembled WGS sequence"/>
</dbReference>
<sequence length="117" mass="12879">MPFWIFEAKLSDFGLAKSGSGGGKTHVTTRILGTRGYFAPECVATGHLTLKTDVFSFVIVLLEILSGCGAVKKYSDDAAGNLAERAKPHLSNKWRLYHVIDKKLRSTPIKEAHDFVK</sequence>
<dbReference type="SUPFAM" id="SSF56112">
    <property type="entry name" value="Protein kinase-like (PK-like)"/>
    <property type="match status" value="1"/>
</dbReference>
<dbReference type="Gene3D" id="1.10.510.10">
    <property type="entry name" value="Transferase(Phosphotransferase) domain 1"/>
    <property type="match status" value="1"/>
</dbReference>
<evidence type="ECO:0000259" key="1">
    <source>
        <dbReference type="PROSITE" id="PS50011"/>
    </source>
</evidence>
<protein>
    <recommendedName>
        <fullName evidence="1">Protein kinase domain-containing protein</fullName>
    </recommendedName>
</protein>
<dbReference type="OrthoDB" id="850217at2759"/>
<gene>
    <name evidence="2" type="ORF">JCGZ_21681</name>
</gene>
<dbReference type="PROSITE" id="PS50011">
    <property type="entry name" value="PROTEIN_KINASE_DOM"/>
    <property type="match status" value="1"/>
</dbReference>